<evidence type="ECO:0000313" key="2">
    <source>
        <dbReference type="EMBL" id="PHH79095.1"/>
    </source>
</evidence>
<dbReference type="OrthoDB" id="9977941at2759"/>
<evidence type="ECO:0008006" key="4">
    <source>
        <dbReference type="Google" id="ProtNLM"/>
    </source>
</evidence>
<accession>A0A2C5ZB46</accession>
<dbReference type="PANTHER" id="PTHR42060:SF1">
    <property type="entry name" value="NHL REPEAT-CONTAINING PROTEIN"/>
    <property type="match status" value="1"/>
</dbReference>
<organism evidence="2 3">
    <name type="scientific">Ophiocordyceps australis</name>
    <dbReference type="NCBI Taxonomy" id="1399860"/>
    <lineage>
        <taxon>Eukaryota</taxon>
        <taxon>Fungi</taxon>
        <taxon>Dikarya</taxon>
        <taxon>Ascomycota</taxon>
        <taxon>Pezizomycotina</taxon>
        <taxon>Sordariomycetes</taxon>
        <taxon>Hypocreomycetidae</taxon>
        <taxon>Hypocreales</taxon>
        <taxon>Ophiocordycipitaceae</taxon>
        <taxon>Ophiocordyceps</taxon>
    </lineage>
</organism>
<reference evidence="2 3" key="1">
    <citation type="submission" date="2017-06" db="EMBL/GenBank/DDBJ databases">
        <title>Ant-infecting Ophiocordyceps genomes reveal a high diversity of potential behavioral manipulation genes and a possible major role for enterotoxins.</title>
        <authorList>
            <person name="De Bekker C."/>
            <person name="Evans H.C."/>
            <person name="Brachmann A."/>
            <person name="Hughes D.P."/>
        </authorList>
    </citation>
    <scope>NUCLEOTIDE SEQUENCE [LARGE SCALE GENOMIC DNA]</scope>
    <source>
        <strain evidence="2 3">1348a</strain>
    </source>
</reference>
<dbReference type="Proteomes" id="UP000224854">
    <property type="component" value="Unassembled WGS sequence"/>
</dbReference>
<dbReference type="SUPFAM" id="SSF63829">
    <property type="entry name" value="Calcium-dependent phosphotriesterase"/>
    <property type="match status" value="1"/>
</dbReference>
<feature type="chain" id="PRO_5013038985" description="SMP-30/Gluconolactonase/LRE-like region domain-containing protein" evidence="1">
    <location>
        <begin position="18"/>
        <end position="333"/>
    </location>
</feature>
<sequence length="333" mass="34337">MRPTTTLVALLAGSATAQQNTTLPSRTVTQFPVGVWIENIAVRSNGNLVLTSLTPNASVYQVSNPASSSARTSLLFSIDTVSGLLGIAEVAPDVFVIAGGNTSDTGGVKGSFNVWTFDMKASAPKPTLHAFLPDAILLNGIATLPGRNDTVLISDSTAGLVWRVNIANGEHDIAFDLPEMASPAKNNSGLGVNGIHVHNGALWWTNHDTFKLYSIAISPDGSPAPGAKPTVVATLPVTALDDFIFGPAKADTAWVTTNDDNRVFATNANGDSVLVAGAPDAVTVATATACQFGRSCRDANVLYVSTGGGTINGQEFGGKVEALDTASFVAAKP</sequence>
<protein>
    <recommendedName>
        <fullName evidence="4">SMP-30/Gluconolactonase/LRE-like region domain-containing protein</fullName>
    </recommendedName>
</protein>
<comment type="caution">
    <text evidence="2">The sequence shown here is derived from an EMBL/GenBank/DDBJ whole genome shotgun (WGS) entry which is preliminary data.</text>
</comment>
<dbReference type="Gene3D" id="2.120.10.30">
    <property type="entry name" value="TolB, C-terminal domain"/>
    <property type="match status" value="1"/>
</dbReference>
<keyword evidence="1" id="KW-0732">Signal</keyword>
<feature type="signal peptide" evidence="1">
    <location>
        <begin position="1"/>
        <end position="17"/>
    </location>
</feature>
<evidence type="ECO:0000256" key="1">
    <source>
        <dbReference type="SAM" id="SignalP"/>
    </source>
</evidence>
<dbReference type="AlphaFoldDB" id="A0A2C5ZB46"/>
<proteinExistence type="predicted"/>
<dbReference type="InterPro" id="IPR011042">
    <property type="entry name" value="6-blade_b-propeller_TolB-like"/>
</dbReference>
<name>A0A2C5ZB46_9HYPO</name>
<gene>
    <name evidence="2" type="ORF">CDD82_2612</name>
</gene>
<dbReference type="PANTHER" id="PTHR42060">
    <property type="entry name" value="NHL REPEAT-CONTAINING PROTEIN-RELATED"/>
    <property type="match status" value="1"/>
</dbReference>
<evidence type="ECO:0000313" key="3">
    <source>
        <dbReference type="Proteomes" id="UP000224854"/>
    </source>
</evidence>
<keyword evidence="3" id="KW-1185">Reference proteome</keyword>
<dbReference type="EMBL" id="NJEU01000198">
    <property type="protein sequence ID" value="PHH79095.1"/>
    <property type="molecule type" value="Genomic_DNA"/>
</dbReference>
<dbReference type="InterPro" id="IPR052998">
    <property type="entry name" value="Hetero-Diels-Alderase-like"/>
</dbReference>